<dbReference type="Proteomes" id="UP000191408">
    <property type="component" value="Unassembled WGS sequence"/>
</dbReference>
<accession>A0A1V6NYN6</accession>
<evidence type="ECO:0000313" key="3">
    <source>
        <dbReference type="Proteomes" id="UP000191408"/>
    </source>
</evidence>
<organism evidence="2 3">
    <name type="scientific">Penicillium polonicum</name>
    <dbReference type="NCBI Taxonomy" id="60169"/>
    <lineage>
        <taxon>Eukaryota</taxon>
        <taxon>Fungi</taxon>
        <taxon>Dikarya</taxon>
        <taxon>Ascomycota</taxon>
        <taxon>Pezizomycotina</taxon>
        <taxon>Eurotiomycetes</taxon>
        <taxon>Eurotiomycetidae</taxon>
        <taxon>Eurotiales</taxon>
        <taxon>Aspergillaceae</taxon>
        <taxon>Penicillium</taxon>
    </lineage>
</organism>
<keyword evidence="3" id="KW-1185">Reference proteome</keyword>
<sequence length="164" mass="18969">MFFFRCPFLLQYFRFTSHSYIISLSKDLLHFFLQPTHFSSHLQSPTAKARAFATFFLPSEPQFIKPHDVGKVTDTTDNPRLPLPTDRKPGDRVRSTHRANVPQWIMEEARMIMGVSAGLINLYGSTSFSYYYSPMIPLMLLTLERRMLGLISEMVALQDQEDVD</sequence>
<proteinExistence type="predicted"/>
<dbReference type="OrthoDB" id="10385449at2759"/>
<evidence type="ECO:0000313" key="2">
    <source>
        <dbReference type="EMBL" id="OQD69811.1"/>
    </source>
</evidence>
<dbReference type="EMBL" id="MDYM01000002">
    <property type="protein sequence ID" value="OQD69811.1"/>
    <property type="molecule type" value="Genomic_DNA"/>
</dbReference>
<feature type="compositionally biased region" description="Basic and acidic residues" evidence="1">
    <location>
        <begin position="85"/>
        <end position="94"/>
    </location>
</feature>
<dbReference type="AlphaFoldDB" id="A0A1V6NYN6"/>
<protein>
    <submittedName>
        <fullName evidence="2">Uncharacterized protein</fullName>
    </submittedName>
</protein>
<evidence type="ECO:0000256" key="1">
    <source>
        <dbReference type="SAM" id="MobiDB-lite"/>
    </source>
</evidence>
<feature type="region of interest" description="Disordered" evidence="1">
    <location>
        <begin position="68"/>
        <end position="94"/>
    </location>
</feature>
<reference evidence="3" key="1">
    <citation type="journal article" date="2017" name="Nat. Microbiol.">
        <title>Global analysis of biosynthetic gene clusters reveals vast potential of secondary metabolite production in Penicillium species.</title>
        <authorList>
            <person name="Nielsen J.C."/>
            <person name="Grijseels S."/>
            <person name="Prigent S."/>
            <person name="Ji B."/>
            <person name="Dainat J."/>
            <person name="Nielsen K.F."/>
            <person name="Frisvad J.C."/>
            <person name="Workman M."/>
            <person name="Nielsen J."/>
        </authorList>
    </citation>
    <scope>NUCLEOTIDE SEQUENCE [LARGE SCALE GENOMIC DNA]</scope>
    <source>
        <strain evidence="3">IBT 4502</strain>
    </source>
</reference>
<comment type="caution">
    <text evidence="2">The sequence shown here is derived from an EMBL/GenBank/DDBJ whole genome shotgun (WGS) entry which is preliminary data.</text>
</comment>
<name>A0A1V6NYN6_PENPO</name>
<gene>
    <name evidence="2" type="ORF">PENPOL_c002G09656</name>
</gene>